<organism evidence="1 2">
    <name type="scientific">Danionella cerebrum</name>
    <dbReference type="NCBI Taxonomy" id="2873325"/>
    <lineage>
        <taxon>Eukaryota</taxon>
        <taxon>Metazoa</taxon>
        <taxon>Chordata</taxon>
        <taxon>Craniata</taxon>
        <taxon>Vertebrata</taxon>
        <taxon>Euteleostomi</taxon>
        <taxon>Actinopterygii</taxon>
        <taxon>Neopterygii</taxon>
        <taxon>Teleostei</taxon>
        <taxon>Ostariophysi</taxon>
        <taxon>Cypriniformes</taxon>
        <taxon>Danionidae</taxon>
        <taxon>Danioninae</taxon>
        <taxon>Danionella</taxon>
    </lineage>
</organism>
<dbReference type="EMBL" id="SRMA01026972">
    <property type="protein sequence ID" value="TRY64726.1"/>
    <property type="molecule type" value="Genomic_DNA"/>
</dbReference>
<feature type="non-terminal residue" evidence="1">
    <location>
        <position position="1"/>
    </location>
</feature>
<comment type="caution">
    <text evidence="1">The sequence shown here is derived from an EMBL/GenBank/DDBJ whole genome shotgun (WGS) entry which is preliminary data.</text>
</comment>
<keyword evidence="2" id="KW-1185">Reference proteome</keyword>
<dbReference type="AlphaFoldDB" id="A0A553NGZ6"/>
<name>A0A553NGZ6_9TELE</name>
<protein>
    <submittedName>
        <fullName evidence="1">Uncharacterized protein</fullName>
    </submittedName>
</protein>
<reference evidence="1 2" key="1">
    <citation type="journal article" date="2019" name="Sci. Data">
        <title>Hybrid genome assembly and annotation of Danionella translucida.</title>
        <authorList>
            <person name="Kadobianskyi M."/>
            <person name="Schulze L."/>
            <person name="Schuelke M."/>
            <person name="Judkewitz B."/>
        </authorList>
    </citation>
    <scope>NUCLEOTIDE SEQUENCE [LARGE SCALE GENOMIC DNA]</scope>
    <source>
        <strain evidence="1 2">Bolton</strain>
    </source>
</reference>
<evidence type="ECO:0000313" key="1">
    <source>
        <dbReference type="EMBL" id="TRY64726.1"/>
    </source>
</evidence>
<evidence type="ECO:0000313" key="2">
    <source>
        <dbReference type="Proteomes" id="UP000316079"/>
    </source>
</evidence>
<gene>
    <name evidence="1" type="ORF">DNTS_030153</name>
</gene>
<sequence>RRHFFQYGIQRKPTASPRGKENCFKRSERSSAAITGKRSGGTVKFQAKELLKRGSERTCLLLFQLRKGPHSENFAHNQCRIHHYSPPWIFKKIPMSKQSPACLSEDVITTQSSMECFSTIHVAAGKQIPTWRPHHVWHPSAHQTNTGEYSF</sequence>
<accession>A0A553NGZ6</accession>
<dbReference type="Proteomes" id="UP000316079">
    <property type="component" value="Unassembled WGS sequence"/>
</dbReference>
<proteinExistence type="predicted"/>